<dbReference type="RefSeq" id="WP_047094449.1">
    <property type="nucleotide sequence ID" value="NZ_LBHU01000004.1"/>
</dbReference>
<dbReference type="InterPro" id="IPR002656">
    <property type="entry name" value="Acyl_transf_3_dom"/>
</dbReference>
<dbReference type="PANTHER" id="PTHR23028">
    <property type="entry name" value="ACETYLTRANSFERASE"/>
    <property type="match status" value="1"/>
</dbReference>
<reference evidence="3 4" key="1">
    <citation type="submission" date="2015-04" db="EMBL/GenBank/DDBJ databases">
        <title>The draft genome sequence of Erythrobacter marinus HWDM-33.</title>
        <authorList>
            <person name="Zhuang L."/>
            <person name="Liu Y."/>
            <person name="Shao Z."/>
        </authorList>
    </citation>
    <scope>NUCLEOTIDE SEQUENCE [LARGE SCALE GENOMIC DNA]</scope>
    <source>
        <strain evidence="3 4">HWDM-33</strain>
    </source>
</reference>
<dbReference type="GO" id="GO:0016747">
    <property type="term" value="F:acyltransferase activity, transferring groups other than amino-acyl groups"/>
    <property type="evidence" value="ECO:0007669"/>
    <property type="project" value="InterPro"/>
</dbReference>
<evidence type="ECO:0000313" key="3">
    <source>
        <dbReference type="EMBL" id="KLI62930.1"/>
    </source>
</evidence>
<gene>
    <name evidence="3" type="ORF">AAV99_12805</name>
</gene>
<organism evidence="3 4">
    <name type="scientific">Aurantiacibacter marinus</name>
    <dbReference type="NCBI Taxonomy" id="874156"/>
    <lineage>
        <taxon>Bacteria</taxon>
        <taxon>Pseudomonadati</taxon>
        <taxon>Pseudomonadota</taxon>
        <taxon>Alphaproteobacteria</taxon>
        <taxon>Sphingomonadales</taxon>
        <taxon>Erythrobacteraceae</taxon>
        <taxon>Aurantiacibacter</taxon>
    </lineage>
</organism>
<dbReference type="AlphaFoldDB" id="A0A0H0XRP1"/>
<feature type="transmembrane region" description="Helical" evidence="1">
    <location>
        <begin position="52"/>
        <end position="73"/>
    </location>
</feature>
<feature type="domain" description="Acyltransferase 3" evidence="2">
    <location>
        <begin position="13"/>
        <end position="332"/>
    </location>
</feature>
<dbReference type="Pfam" id="PF01757">
    <property type="entry name" value="Acyl_transf_3"/>
    <property type="match status" value="1"/>
</dbReference>
<protein>
    <recommendedName>
        <fullName evidence="2">Acyltransferase 3 domain-containing protein</fullName>
    </recommendedName>
</protein>
<feature type="transmembrane region" description="Helical" evidence="1">
    <location>
        <begin position="21"/>
        <end position="40"/>
    </location>
</feature>
<name>A0A0H0XRP1_9SPHN</name>
<feature type="transmembrane region" description="Helical" evidence="1">
    <location>
        <begin position="184"/>
        <end position="203"/>
    </location>
</feature>
<feature type="transmembrane region" description="Helical" evidence="1">
    <location>
        <begin position="215"/>
        <end position="232"/>
    </location>
</feature>
<dbReference type="GO" id="GO:0000271">
    <property type="term" value="P:polysaccharide biosynthetic process"/>
    <property type="evidence" value="ECO:0007669"/>
    <property type="project" value="TreeGrafter"/>
</dbReference>
<keyword evidence="1" id="KW-0472">Membrane</keyword>
<dbReference type="PATRIC" id="fig|874156.12.peg.2637"/>
<dbReference type="PANTHER" id="PTHR23028:SF131">
    <property type="entry name" value="BLR2367 PROTEIN"/>
    <property type="match status" value="1"/>
</dbReference>
<evidence type="ECO:0000259" key="2">
    <source>
        <dbReference type="Pfam" id="PF01757"/>
    </source>
</evidence>
<dbReference type="EMBL" id="LBHU01000004">
    <property type="protein sequence ID" value="KLI62930.1"/>
    <property type="molecule type" value="Genomic_DNA"/>
</dbReference>
<comment type="caution">
    <text evidence="3">The sequence shown here is derived from an EMBL/GenBank/DDBJ whole genome shotgun (WGS) entry which is preliminary data.</text>
</comment>
<dbReference type="GO" id="GO:0016020">
    <property type="term" value="C:membrane"/>
    <property type="evidence" value="ECO:0007669"/>
    <property type="project" value="TreeGrafter"/>
</dbReference>
<dbReference type="OrthoDB" id="9767863at2"/>
<dbReference type="InterPro" id="IPR050879">
    <property type="entry name" value="Acyltransferase_3"/>
</dbReference>
<proteinExistence type="predicted"/>
<keyword evidence="1" id="KW-1133">Transmembrane helix</keyword>
<evidence type="ECO:0000313" key="4">
    <source>
        <dbReference type="Proteomes" id="UP000053455"/>
    </source>
</evidence>
<feature type="transmembrane region" description="Helical" evidence="1">
    <location>
        <begin position="156"/>
        <end position="177"/>
    </location>
</feature>
<evidence type="ECO:0000256" key="1">
    <source>
        <dbReference type="SAM" id="Phobius"/>
    </source>
</evidence>
<keyword evidence="1" id="KW-0812">Transmembrane</keyword>
<feature type="transmembrane region" description="Helical" evidence="1">
    <location>
        <begin position="244"/>
        <end position="277"/>
    </location>
</feature>
<keyword evidence="4" id="KW-1185">Reference proteome</keyword>
<dbReference type="Proteomes" id="UP000053455">
    <property type="component" value="Unassembled WGS sequence"/>
</dbReference>
<feature type="transmembrane region" description="Helical" evidence="1">
    <location>
        <begin position="85"/>
        <end position="105"/>
    </location>
</feature>
<accession>A0A0H0XRP1</accession>
<sequence>MQYLSARVSSRDNNLNLIRMIAAIGVIVSHSFPITMGYGAFEPLKALAGESLGWFCVAVFFYISGFLIARSYVRRPSLTHWSVARFLRLFPGLFVVLVLTVLLFGPLTTVHSIGDYAADPATWTYLPRNLSLYSLQWTLPGVIEGNPYGPTINGSLWTLFYEVICYAGVFVAGMLGLLERPRMFAISVAVFILLYVSPLIIGFNLSDLAGGRPGSLMRLAFPFVLGMMTFVYRDHIRLDWRIAVVLWLIAAPFFGSDWFTMLLIIALNYSVLILAYVPRGVILAYNRLGDFSYGTYIYAFPMQQLAVHLYPGQAWYENVALALAPTLILAVASWKLVEKPSLGLVGSLSERMVTWKAPRLAEER</sequence>